<sequence length="438" mass="51456">MNKYMGVHQLAQKKNYSRYFIILQEDEKGYALASDKLPTGYVKLELKNDKCKVSYYVQNLKKEDAPYYMVLILGKKGTNKLIRIGELNIDDYGRADVSYEYNSDDIANTQLPIDNISGAVVAKILDKNIIPVLSGFLTTDNLKWREFELLESSANKDKIKAEEKKEKEAKEVKKTKEEINVFDKYEEQIEDIKAKDVKEENNKAKLQETEVETFKKSEVQEEDIKVVDLEKDTKVDDLEDDVKEIKTQNNQEYKPRKDYSQEVNKKVYETVEDENSESDNRENEIFIADTHNNHTDYPTGETGTFFRGIAKDFKDVSNTIVDIKRCKWYRVPVNSIMDMYYIGDYNKYTTFYYPMINYYKYIEAYNHFIVGYKFDNEGKMKYLIYGIPGTKKLKHQPFRGKTGFVTWVPSKSKEDNVNGYWLMFYDFKNSTILIPSKK</sequence>
<keyword evidence="4" id="KW-1185">Reference proteome</keyword>
<evidence type="ECO:0000256" key="1">
    <source>
        <dbReference type="SAM" id="Coils"/>
    </source>
</evidence>
<proteinExistence type="predicted"/>
<evidence type="ECO:0000259" key="2">
    <source>
        <dbReference type="Pfam" id="PF25538"/>
    </source>
</evidence>
<keyword evidence="1" id="KW-0175">Coiled coil</keyword>
<dbReference type="KEGG" id="ctc:CTC_00249"/>
<name>Q899D4_CLOTE</name>
<feature type="coiled-coil region" evidence="1">
    <location>
        <begin position="158"/>
        <end position="209"/>
    </location>
</feature>
<protein>
    <submittedName>
        <fullName evidence="3">Conserved protein</fullName>
    </submittedName>
</protein>
<dbReference type="AlphaFoldDB" id="Q899D4"/>
<dbReference type="STRING" id="212717.CTC_00249"/>
<dbReference type="EMBL" id="AE015927">
    <property type="protein sequence ID" value="AAO34895.1"/>
    <property type="molecule type" value="Genomic_DNA"/>
</dbReference>
<dbReference type="Pfam" id="PF25538">
    <property type="entry name" value="DUF7922"/>
    <property type="match status" value="1"/>
</dbReference>
<evidence type="ECO:0000313" key="4">
    <source>
        <dbReference type="Proteomes" id="UP000001412"/>
    </source>
</evidence>
<evidence type="ECO:0000313" key="3">
    <source>
        <dbReference type="EMBL" id="AAO34895.1"/>
    </source>
</evidence>
<accession>Q899D4</accession>
<dbReference type="HOGENOM" id="CLU_032034_0_0_9"/>
<reference evidence="3 4" key="1">
    <citation type="journal article" date="2003" name="Proc. Natl. Acad. Sci. U.S.A.">
        <title>The genome sequence of Clostridium tetani, the causative agent of tetanus disease.</title>
        <authorList>
            <person name="Brueggemann H."/>
            <person name="Baumer S."/>
            <person name="Fricke W.F."/>
            <person name="Wiezer A."/>
            <person name="Liesegang H."/>
            <person name="Decker I."/>
            <person name="Herzberg C."/>
            <person name="Martinez-Arias R."/>
            <person name="Merkl R."/>
            <person name="Henne A."/>
            <person name="Gottschalk G."/>
        </authorList>
    </citation>
    <scope>NUCLEOTIDE SEQUENCE [LARGE SCALE GENOMIC DNA]</scope>
    <source>
        <strain evidence="4">Massachusetts / E88</strain>
    </source>
</reference>
<gene>
    <name evidence="3" type="ordered locus">CTC_00249</name>
</gene>
<organism evidence="3 4">
    <name type="scientific">Clostridium tetani (strain Massachusetts / E88)</name>
    <dbReference type="NCBI Taxonomy" id="212717"/>
    <lineage>
        <taxon>Bacteria</taxon>
        <taxon>Bacillati</taxon>
        <taxon>Bacillota</taxon>
        <taxon>Clostridia</taxon>
        <taxon>Eubacteriales</taxon>
        <taxon>Clostridiaceae</taxon>
        <taxon>Clostridium</taxon>
    </lineage>
</organism>
<dbReference type="Proteomes" id="UP000001412">
    <property type="component" value="Chromosome"/>
</dbReference>
<dbReference type="InterPro" id="IPR057682">
    <property type="entry name" value="DUF7922"/>
</dbReference>
<feature type="domain" description="DUF7922" evidence="2">
    <location>
        <begin position="19"/>
        <end position="121"/>
    </location>
</feature>